<dbReference type="GO" id="GO:0016829">
    <property type="term" value="F:lyase activity"/>
    <property type="evidence" value="ECO:0007669"/>
    <property type="project" value="UniProtKB-KW"/>
</dbReference>
<dbReference type="GO" id="GO:0046872">
    <property type="term" value="F:metal ion binding"/>
    <property type="evidence" value="ECO:0007669"/>
    <property type="project" value="UniProtKB-KW"/>
</dbReference>
<evidence type="ECO:0000259" key="15">
    <source>
        <dbReference type="PROSITE" id="PS51918"/>
    </source>
</evidence>
<evidence type="ECO:0000256" key="9">
    <source>
        <dbReference type="ARBA" id="ARBA00023004"/>
    </source>
</evidence>
<name>A0A1I3Z291_9BACT</name>
<dbReference type="InterPro" id="IPR007197">
    <property type="entry name" value="rSAM"/>
</dbReference>
<comment type="function">
    <text evidence="2">Involved in the biosynthesis of the iron-molybdenum cofactor (FeMo-co or M-cluster) found in the dinitrogenase enzyme of the nitrogenase complex in nitrogen-fixing microorganisms. NifB catalyzes the crucial step of radical SAM-dependent carbide insertion that occurs concomitant with the insertion of a 9th sulfur and the rearrangement/coupling of two [4Fe-4S] clusters into a [8Fe-9S-C] cluster, the precursor to the M-cluster.</text>
</comment>
<accession>A0A1I3Z291</accession>
<keyword evidence="11" id="KW-0535">Nitrogen fixation</keyword>
<evidence type="ECO:0000256" key="8">
    <source>
        <dbReference type="ARBA" id="ARBA00022723"/>
    </source>
</evidence>
<dbReference type="SUPFAM" id="SSF53146">
    <property type="entry name" value="Nitrogenase accessory factor-like"/>
    <property type="match status" value="1"/>
</dbReference>
<sequence length="418" mass="45544">MSEAKDRSKHPCFNKETSGSCGRVHLPVAPGCNIQCNYCNRKYDCVNESRPGVTSAILPPDKAVEYLDEVLRKEPRITVVGIAGPGDPMAEAKRTIETIERINRKYPDMLYCLSSNGLALPEHVDRLAELGVTHVTVTMNAVDPEIGAKIYSWVRVGKVVYRGVEGARILLERQLESIRLLKAKGITVKVNSIIIPGVNDHHLIEVARVAAELGADIQNLIPLHPTADTPFAGVEEPTKELIHELRAKGGELVPQMTHCKRCRADAVGLLCSDRSSELIPTLHKLACGSSKEVRPYVAVATREGMLVNMHLGEASGFQIWAPHGKGARMIEERLAPEVGCGPDRWHRLSEILNDCSLVLVEAAGKQPRQVLGEHGIAVLECTGLISDIVTEHYQGGDIMRYKTRTHKAGCAGMGSGCG</sequence>
<evidence type="ECO:0000256" key="13">
    <source>
        <dbReference type="ARBA" id="ARBA00030926"/>
    </source>
</evidence>
<evidence type="ECO:0000256" key="14">
    <source>
        <dbReference type="ARBA" id="ARBA00032102"/>
    </source>
</evidence>
<organism evidence="16 17">
    <name type="scientific">Desulfomicrobium apsheronum</name>
    <dbReference type="NCBI Taxonomy" id="52560"/>
    <lineage>
        <taxon>Bacteria</taxon>
        <taxon>Pseudomonadati</taxon>
        <taxon>Thermodesulfobacteriota</taxon>
        <taxon>Desulfovibrionia</taxon>
        <taxon>Desulfovibrionales</taxon>
        <taxon>Desulfomicrobiaceae</taxon>
        <taxon>Desulfomicrobium</taxon>
    </lineage>
</organism>
<dbReference type="EMBL" id="FORX01000022">
    <property type="protein sequence ID" value="SFK38140.1"/>
    <property type="molecule type" value="Genomic_DNA"/>
</dbReference>
<gene>
    <name evidence="16" type="ORF">SAMN04488082_12210</name>
</gene>
<evidence type="ECO:0000256" key="4">
    <source>
        <dbReference type="ARBA" id="ARBA00006804"/>
    </source>
</evidence>
<keyword evidence="7" id="KW-0949">S-adenosyl-L-methionine</keyword>
<keyword evidence="17" id="KW-1185">Reference proteome</keyword>
<evidence type="ECO:0000256" key="12">
    <source>
        <dbReference type="ARBA" id="ARBA00023239"/>
    </source>
</evidence>
<keyword evidence="6" id="KW-0004">4Fe-4S</keyword>
<comment type="cofactor">
    <cofactor evidence="1">
        <name>[4Fe-4S] cluster</name>
        <dbReference type="ChEBI" id="CHEBI:49883"/>
    </cofactor>
</comment>
<evidence type="ECO:0000313" key="17">
    <source>
        <dbReference type="Proteomes" id="UP000198635"/>
    </source>
</evidence>
<comment type="pathway">
    <text evidence="3">Cofactor biosynthesis; Fe-Mo cofactor biosynthesis.</text>
</comment>
<evidence type="ECO:0000256" key="5">
    <source>
        <dbReference type="ARBA" id="ARBA00021702"/>
    </source>
</evidence>
<dbReference type="InterPro" id="IPR000385">
    <property type="entry name" value="MoaA_NifB_PqqE_Fe-S-bd_CS"/>
</dbReference>
<dbReference type="InterPro" id="IPR058240">
    <property type="entry name" value="rSAM_sf"/>
</dbReference>
<dbReference type="Gene3D" id="3.20.20.70">
    <property type="entry name" value="Aldolase class I"/>
    <property type="match status" value="1"/>
</dbReference>
<dbReference type="InterPro" id="IPR036105">
    <property type="entry name" value="DiNase_FeMo-co_biosyn_sf"/>
</dbReference>
<comment type="similarity">
    <text evidence="4">Belongs to the radical SAM superfamily. NifB family.</text>
</comment>
<dbReference type="PROSITE" id="PS51918">
    <property type="entry name" value="RADICAL_SAM"/>
    <property type="match status" value="1"/>
</dbReference>
<dbReference type="NCBIfam" id="TIGR01290">
    <property type="entry name" value="nifB"/>
    <property type="match status" value="1"/>
</dbReference>
<evidence type="ECO:0000256" key="10">
    <source>
        <dbReference type="ARBA" id="ARBA00023014"/>
    </source>
</evidence>
<evidence type="ECO:0000256" key="6">
    <source>
        <dbReference type="ARBA" id="ARBA00022485"/>
    </source>
</evidence>
<dbReference type="Proteomes" id="UP000198635">
    <property type="component" value="Unassembled WGS sequence"/>
</dbReference>
<dbReference type="STRING" id="52560.SAMN04488082_12210"/>
<dbReference type="AlphaFoldDB" id="A0A1I3Z291"/>
<dbReference type="InterPro" id="IPR006638">
    <property type="entry name" value="Elp3/MiaA/NifB-like_rSAM"/>
</dbReference>
<dbReference type="Pfam" id="PF02579">
    <property type="entry name" value="Nitro_FeMo-Co"/>
    <property type="match status" value="1"/>
</dbReference>
<dbReference type="InterPro" id="IPR013785">
    <property type="entry name" value="Aldolase_TIM"/>
</dbReference>
<evidence type="ECO:0000313" key="16">
    <source>
        <dbReference type="EMBL" id="SFK38140.1"/>
    </source>
</evidence>
<keyword evidence="10" id="KW-0411">Iron-sulfur</keyword>
<dbReference type="SFLD" id="SFLDG01067">
    <property type="entry name" value="SPASM/twitch_domain_containing"/>
    <property type="match status" value="1"/>
</dbReference>
<dbReference type="OrthoDB" id="9785734at2"/>
<dbReference type="PROSITE" id="PS01305">
    <property type="entry name" value="MOAA_NIFB_PQQE"/>
    <property type="match status" value="1"/>
</dbReference>
<dbReference type="GO" id="GO:0032324">
    <property type="term" value="P:molybdopterin cofactor biosynthetic process"/>
    <property type="evidence" value="ECO:0007669"/>
    <property type="project" value="UniProtKB-ARBA"/>
</dbReference>
<dbReference type="UniPathway" id="UPA00782"/>
<keyword evidence="12" id="KW-0456">Lyase</keyword>
<dbReference type="Pfam" id="PF04055">
    <property type="entry name" value="Radical_SAM"/>
    <property type="match status" value="1"/>
</dbReference>
<evidence type="ECO:0000256" key="7">
    <source>
        <dbReference type="ARBA" id="ARBA00022691"/>
    </source>
</evidence>
<evidence type="ECO:0000256" key="1">
    <source>
        <dbReference type="ARBA" id="ARBA00001966"/>
    </source>
</evidence>
<dbReference type="PANTHER" id="PTHR43787:SF13">
    <property type="entry name" value="FEMO COFACTOR BIOSYNTHESIS PROTEIN NIFB"/>
    <property type="match status" value="1"/>
</dbReference>
<dbReference type="SUPFAM" id="SSF102114">
    <property type="entry name" value="Radical SAM enzymes"/>
    <property type="match status" value="1"/>
</dbReference>
<evidence type="ECO:0000256" key="11">
    <source>
        <dbReference type="ARBA" id="ARBA00023231"/>
    </source>
</evidence>
<dbReference type="SMART" id="SM00729">
    <property type="entry name" value="Elp3"/>
    <property type="match status" value="1"/>
</dbReference>
<reference evidence="17" key="1">
    <citation type="submission" date="2016-10" db="EMBL/GenBank/DDBJ databases">
        <authorList>
            <person name="Varghese N."/>
            <person name="Submissions S."/>
        </authorList>
    </citation>
    <scope>NUCLEOTIDE SEQUENCE [LARGE SCALE GENOMIC DNA]</scope>
    <source>
        <strain evidence="17">DSM 5918</strain>
    </source>
</reference>
<dbReference type="SFLD" id="SFLDS00029">
    <property type="entry name" value="Radical_SAM"/>
    <property type="match status" value="1"/>
</dbReference>
<dbReference type="SFLD" id="SFLDF00281">
    <property type="entry name" value="FeMo_cofactor_biosynthesis_pro"/>
    <property type="match status" value="1"/>
</dbReference>
<protein>
    <recommendedName>
        <fullName evidence="5">FeMo cofactor biosynthesis protein NifB</fullName>
    </recommendedName>
    <alternativeName>
        <fullName evidence="14">Nitrogenase cofactor maturase NifB</fullName>
    </alternativeName>
    <alternativeName>
        <fullName evidence="13">Radical SAM assemblase NifB</fullName>
    </alternativeName>
</protein>
<evidence type="ECO:0000256" key="3">
    <source>
        <dbReference type="ARBA" id="ARBA00005155"/>
    </source>
</evidence>
<dbReference type="PANTHER" id="PTHR43787">
    <property type="entry name" value="FEMO COFACTOR BIOSYNTHESIS PROTEIN NIFB-RELATED"/>
    <property type="match status" value="1"/>
</dbReference>
<keyword evidence="8" id="KW-0479">Metal-binding</keyword>
<dbReference type="SFLD" id="SFLDG01068">
    <property type="entry name" value="FeMo_cofactor_biosynthesis_pro"/>
    <property type="match status" value="1"/>
</dbReference>
<dbReference type="CDD" id="cd01335">
    <property type="entry name" value="Radical_SAM"/>
    <property type="match status" value="1"/>
</dbReference>
<dbReference type="InterPro" id="IPR005980">
    <property type="entry name" value="Nase_CF_NifB"/>
</dbReference>
<feature type="domain" description="Radical SAM core" evidence="15">
    <location>
        <begin position="18"/>
        <end position="263"/>
    </location>
</feature>
<dbReference type="GO" id="GO:0051539">
    <property type="term" value="F:4 iron, 4 sulfur cluster binding"/>
    <property type="evidence" value="ECO:0007669"/>
    <property type="project" value="UniProtKB-KW"/>
</dbReference>
<dbReference type="InterPro" id="IPR003731">
    <property type="entry name" value="Di-Nase_FeMo-co_biosynth"/>
</dbReference>
<proteinExistence type="inferred from homology"/>
<dbReference type="Gene3D" id="3.30.420.130">
    <property type="entry name" value="Dinitrogenase iron-molybdenum cofactor biosynthesis domain"/>
    <property type="match status" value="1"/>
</dbReference>
<evidence type="ECO:0000256" key="2">
    <source>
        <dbReference type="ARBA" id="ARBA00003522"/>
    </source>
</evidence>
<dbReference type="RefSeq" id="WP_092378503.1">
    <property type="nucleotide sequence ID" value="NZ_FORX01000022.1"/>
</dbReference>
<keyword evidence="9" id="KW-0408">Iron</keyword>